<dbReference type="SUPFAM" id="SSF56042">
    <property type="entry name" value="PurM C-terminal domain-like"/>
    <property type="match status" value="1"/>
</dbReference>
<reference evidence="2" key="1">
    <citation type="journal article" date="2014" name="Front. Microbiol.">
        <title>High frequency of phylogenetically diverse reductive dehalogenase-homologous genes in deep subseafloor sedimentary metagenomes.</title>
        <authorList>
            <person name="Kawai M."/>
            <person name="Futagami T."/>
            <person name="Toyoda A."/>
            <person name="Takaki Y."/>
            <person name="Nishi S."/>
            <person name="Hori S."/>
            <person name="Arai W."/>
            <person name="Tsubouchi T."/>
            <person name="Morono Y."/>
            <person name="Uchiyama I."/>
            <person name="Ito T."/>
            <person name="Fujiyama A."/>
            <person name="Inagaki F."/>
            <person name="Takami H."/>
        </authorList>
    </citation>
    <scope>NUCLEOTIDE SEQUENCE</scope>
    <source>
        <strain evidence="2">Expedition CK06-06</strain>
    </source>
</reference>
<accession>X0Z1C1</accession>
<dbReference type="EMBL" id="BART01005823">
    <property type="protein sequence ID" value="GAG54298.1"/>
    <property type="molecule type" value="Genomic_DNA"/>
</dbReference>
<dbReference type="NCBIfam" id="TIGR02124">
    <property type="entry name" value="hypE"/>
    <property type="match status" value="1"/>
</dbReference>
<evidence type="ECO:0000259" key="1">
    <source>
        <dbReference type="Pfam" id="PF02769"/>
    </source>
</evidence>
<dbReference type="InterPro" id="IPR036921">
    <property type="entry name" value="PurM-like_N_sf"/>
</dbReference>
<dbReference type="InterPro" id="IPR010918">
    <property type="entry name" value="PurM-like_C_dom"/>
</dbReference>
<dbReference type="Pfam" id="PF02769">
    <property type="entry name" value="AIRS_C"/>
    <property type="match status" value="1"/>
</dbReference>
<feature type="non-terminal residue" evidence="2">
    <location>
        <position position="1"/>
    </location>
</feature>
<dbReference type="InterPro" id="IPR036676">
    <property type="entry name" value="PurM-like_C_sf"/>
</dbReference>
<dbReference type="PANTHER" id="PTHR30303">
    <property type="entry name" value="HYDROGENASE ISOENZYMES FORMATION PROTEIN HYPE"/>
    <property type="match status" value="1"/>
</dbReference>
<dbReference type="GO" id="GO:0051604">
    <property type="term" value="P:protein maturation"/>
    <property type="evidence" value="ECO:0007669"/>
    <property type="project" value="TreeGrafter"/>
</dbReference>
<organism evidence="2">
    <name type="scientific">marine sediment metagenome</name>
    <dbReference type="NCBI Taxonomy" id="412755"/>
    <lineage>
        <taxon>unclassified sequences</taxon>
        <taxon>metagenomes</taxon>
        <taxon>ecological metagenomes</taxon>
    </lineage>
</organism>
<evidence type="ECO:0000313" key="2">
    <source>
        <dbReference type="EMBL" id="GAG54298.1"/>
    </source>
</evidence>
<feature type="domain" description="PurM-like C-terminal" evidence="1">
    <location>
        <begin position="59"/>
        <end position="206"/>
    </location>
</feature>
<comment type="caution">
    <text evidence="2">The sequence shown here is derived from an EMBL/GenBank/DDBJ whole genome shotgun (WGS) entry which is preliminary data.</text>
</comment>
<gene>
    <name evidence="2" type="ORF">S01H4_13201</name>
</gene>
<dbReference type="PANTHER" id="PTHR30303:SF0">
    <property type="entry name" value="CARBAMOYL DEHYDRATASE HYPE"/>
    <property type="match status" value="1"/>
</dbReference>
<protein>
    <recommendedName>
        <fullName evidence="1">PurM-like C-terminal domain-containing protein</fullName>
    </recommendedName>
</protein>
<sequence>EKLGKLVNSMNLKSKEANIAIIAGDTKIMPRGTLNEIIMATTGIGIKDKKIKILDNHLKAGDKIILTGSIGDHGTSLMASREGLNISTDLKSDISLLLEIYNAIKLEINNNLIHAMKDPTRGGIAAALNDWAEKSNVSIWIDEEKIPIKKQVVAICDMLGLDPYNIACEGRALLAVTPEYSKIILEKIRSTEIGKGAEIIGEVKIDNPKRVFLETIVGGTRFVDKPLGEPIPRIC</sequence>
<dbReference type="AlphaFoldDB" id="X0Z1C1"/>
<proteinExistence type="predicted"/>
<dbReference type="SUPFAM" id="SSF55326">
    <property type="entry name" value="PurM N-terminal domain-like"/>
    <property type="match status" value="1"/>
</dbReference>
<name>X0Z1C1_9ZZZZ</name>
<dbReference type="InterPro" id="IPR011854">
    <property type="entry name" value="HypE"/>
</dbReference>
<dbReference type="Gene3D" id="3.30.1330.10">
    <property type="entry name" value="PurM-like, N-terminal domain"/>
    <property type="match status" value="1"/>
</dbReference>
<dbReference type="Gene3D" id="3.90.650.10">
    <property type="entry name" value="PurM-like C-terminal domain"/>
    <property type="match status" value="1"/>
</dbReference>